<evidence type="ECO:0000313" key="1">
    <source>
        <dbReference type="Proteomes" id="UP000038045"/>
    </source>
</evidence>
<organism evidence="1 2">
    <name type="scientific">Parastrongyloides trichosuri</name>
    <name type="common">Possum-specific nematode worm</name>
    <dbReference type="NCBI Taxonomy" id="131310"/>
    <lineage>
        <taxon>Eukaryota</taxon>
        <taxon>Metazoa</taxon>
        <taxon>Ecdysozoa</taxon>
        <taxon>Nematoda</taxon>
        <taxon>Chromadorea</taxon>
        <taxon>Rhabditida</taxon>
        <taxon>Tylenchina</taxon>
        <taxon>Panagrolaimomorpha</taxon>
        <taxon>Strongyloidoidea</taxon>
        <taxon>Strongyloididae</taxon>
        <taxon>Parastrongyloides</taxon>
    </lineage>
</organism>
<dbReference type="WBParaSite" id="PTRK_0001596650.1">
    <property type="protein sequence ID" value="PTRK_0001596650.1"/>
    <property type="gene ID" value="PTRK_0001596650"/>
</dbReference>
<dbReference type="AlphaFoldDB" id="A0A0N5A2V5"/>
<keyword evidence="1" id="KW-1185">Reference proteome</keyword>
<evidence type="ECO:0000313" key="2">
    <source>
        <dbReference type="WBParaSite" id="PTRK_0001596650.1"/>
    </source>
</evidence>
<dbReference type="Proteomes" id="UP000038045">
    <property type="component" value="Unplaced"/>
</dbReference>
<protein>
    <submittedName>
        <fullName evidence="2">SRCR domain-containing protein</fullName>
    </submittedName>
</protein>
<sequence length="80" mass="9442">LLLPVLNGDMVWVTVHGVWECTDHGVWECIDHGAWECIDHGEDMECGERNKKFPLIKFDNIFIYNILYNSDNICFFKKHQ</sequence>
<accession>A0A0N5A2V5</accession>
<name>A0A0N5A2V5_PARTI</name>
<proteinExistence type="predicted"/>
<reference evidence="2" key="1">
    <citation type="submission" date="2017-02" db="UniProtKB">
        <authorList>
            <consortium name="WormBaseParasite"/>
        </authorList>
    </citation>
    <scope>IDENTIFICATION</scope>
</reference>